<dbReference type="Proteomes" id="UP000821845">
    <property type="component" value="Chromosome 6"/>
</dbReference>
<sequence length="492" mass="54727">MKGGCYGLFRHQLPEAGEWFFGRARGADAEPGKNWGTGKARLERTPLPARPRFGRPKVGESEFKGARLASGLRRAAVEVSTVDSASPGSRSCSRLPQLLLPSPRAPHNPRSESPPHFYGIGESHTFTMSSSDTDDDIPDGKVCQQLCEEFAAITQTDTACAQFYLQDRSWNLERSVNDFFEDRKNKGAVRVSGDDNRADVVLVVDGSRPSLAAAATAIFAEAATSNRSGIRTSSAMEGQPDTLKLISWNTDGIDDKNLVLRAKAVCSTIESAGIDVAFLQEVVPASAEIFQSLLPGYMCIVGNTIEYFTVTLLRKATIDYESHVIYPFSNTAMGRNVTYVKASFRGFPITLMNTHLESTADFAEQRTVQFYKCLKKCVKEPAERTVIFGGDLNLRDSEVEDIGSLPQGVKDVWESCGQRKEVRYTWDMTRNDNVTWNGRFKPRCRFDRVYIRASKPATMKPAFFGMVGLERLKPHRCFPSDHWGLLCHFKLL</sequence>
<accession>A0ACB7RZ91</accession>
<reference evidence="1" key="1">
    <citation type="submission" date="2020-05" db="EMBL/GenBank/DDBJ databases">
        <title>Large-scale comparative analyses of tick genomes elucidate their genetic diversity and vector capacities.</title>
        <authorList>
            <person name="Jia N."/>
            <person name="Wang J."/>
            <person name="Shi W."/>
            <person name="Du L."/>
            <person name="Sun Y."/>
            <person name="Zhan W."/>
            <person name="Jiang J."/>
            <person name="Wang Q."/>
            <person name="Zhang B."/>
            <person name="Ji P."/>
            <person name="Sakyi L.B."/>
            <person name="Cui X."/>
            <person name="Yuan T."/>
            <person name="Jiang B."/>
            <person name="Yang W."/>
            <person name="Lam T.T.-Y."/>
            <person name="Chang Q."/>
            <person name="Ding S."/>
            <person name="Wang X."/>
            <person name="Zhu J."/>
            <person name="Ruan X."/>
            <person name="Zhao L."/>
            <person name="Wei J."/>
            <person name="Que T."/>
            <person name="Du C."/>
            <person name="Cheng J."/>
            <person name="Dai P."/>
            <person name="Han X."/>
            <person name="Huang E."/>
            <person name="Gao Y."/>
            <person name="Liu J."/>
            <person name="Shao H."/>
            <person name="Ye R."/>
            <person name="Li L."/>
            <person name="Wei W."/>
            <person name="Wang X."/>
            <person name="Wang C."/>
            <person name="Yang T."/>
            <person name="Huo Q."/>
            <person name="Li W."/>
            <person name="Guo W."/>
            <person name="Chen H."/>
            <person name="Zhou L."/>
            <person name="Ni X."/>
            <person name="Tian J."/>
            <person name="Zhou Y."/>
            <person name="Sheng Y."/>
            <person name="Liu T."/>
            <person name="Pan Y."/>
            <person name="Xia L."/>
            <person name="Li J."/>
            <person name="Zhao F."/>
            <person name="Cao W."/>
        </authorList>
    </citation>
    <scope>NUCLEOTIDE SEQUENCE</scope>
    <source>
        <strain evidence="1">Hyas-2018</strain>
    </source>
</reference>
<gene>
    <name evidence="1" type="ORF">HPB50_010601</name>
</gene>
<keyword evidence="2" id="KW-1185">Reference proteome</keyword>
<dbReference type="EMBL" id="CM023486">
    <property type="protein sequence ID" value="KAH6928021.1"/>
    <property type="molecule type" value="Genomic_DNA"/>
</dbReference>
<organism evidence="1 2">
    <name type="scientific">Hyalomma asiaticum</name>
    <name type="common">Tick</name>
    <dbReference type="NCBI Taxonomy" id="266040"/>
    <lineage>
        <taxon>Eukaryota</taxon>
        <taxon>Metazoa</taxon>
        <taxon>Ecdysozoa</taxon>
        <taxon>Arthropoda</taxon>
        <taxon>Chelicerata</taxon>
        <taxon>Arachnida</taxon>
        <taxon>Acari</taxon>
        <taxon>Parasitiformes</taxon>
        <taxon>Ixodida</taxon>
        <taxon>Ixodoidea</taxon>
        <taxon>Ixodidae</taxon>
        <taxon>Hyalomminae</taxon>
        <taxon>Hyalomma</taxon>
    </lineage>
</organism>
<evidence type="ECO:0000313" key="2">
    <source>
        <dbReference type="Proteomes" id="UP000821845"/>
    </source>
</evidence>
<proteinExistence type="predicted"/>
<name>A0ACB7RZ91_HYAAI</name>
<protein>
    <submittedName>
        <fullName evidence="1">Uncharacterized protein</fullName>
    </submittedName>
</protein>
<comment type="caution">
    <text evidence="1">The sequence shown here is derived from an EMBL/GenBank/DDBJ whole genome shotgun (WGS) entry which is preliminary data.</text>
</comment>
<evidence type="ECO:0000313" key="1">
    <source>
        <dbReference type="EMBL" id="KAH6928021.1"/>
    </source>
</evidence>